<dbReference type="SUPFAM" id="SSF46785">
    <property type="entry name" value="Winged helix' DNA-binding domain"/>
    <property type="match status" value="1"/>
</dbReference>
<dbReference type="CDD" id="cd08768">
    <property type="entry name" value="Cdc6_C"/>
    <property type="match status" value="1"/>
</dbReference>
<dbReference type="Gene3D" id="1.10.8.60">
    <property type="match status" value="1"/>
</dbReference>
<feature type="binding site" evidence="5">
    <location>
        <position position="420"/>
    </location>
    <ligand>
        <name>ATP</name>
        <dbReference type="ChEBI" id="CHEBI:30616"/>
    </ligand>
</feature>
<keyword evidence="10" id="KW-1185">Reference proteome</keyword>
<keyword evidence="3 5" id="KW-0547">Nucleotide-binding</keyword>
<dbReference type="InterPro" id="IPR027417">
    <property type="entry name" value="P-loop_NTPase"/>
</dbReference>
<proteinExistence type="inferred from homology"/>
<protein>
    <recommendedName>
        <fullName evidence="5">ORC1-type DNA replication protein</fullName>
    </recommendedName>
</protein>
<dbReference type="InterPro" id="IPR036388">
    <property type="entry name" value="WH-like_DNA-bd_sf"/>
</dbReference>
<feature type="domain" description="Cdc6 C-terminal" evidence="8">
    <location>
        <begin position="503"/>
        <end position="585"/>
    </location>
</feature>
<dbReference type="PANTHER" id="PTHR10763:SF22">
    <property type="entry name" value="ORC1-TYPE DNA REPLICATION PROTEIN"/>
    <property type="match status" value="1"/>
</dbReference>
<dbReference type="Proteomes" id="UP000319712">
    <property type="component" value="Unassembled WGS sequence"/>
</dbReference>
<feature type="region of interest" description="Disordered" evidence="6">
    <location>
        <begin position="1"/>
        <end position="132"/>
    </location>
</feature>
<dbReference type="RefSeq" id="WP_142473281.1">
    <property type="nucleotide sequence ID" value="NZ_FXTD01000001.1"/>
</dbReference>
<dbReference type="InterPro" id="IPR041664">
    <property type="entry name" value="AAA_16"/>
</dbReference>
<evidence type="ECO:0000256" key="5">
    <source>
        <dbReference type="HAMAP-Rule" id="MF_01407"/>
    </source>
</evidence>
<feature type="domain" description="AAA+ ATPase" evidence="7">
    <location>
        <begin position="184"/>
        <end position="409"/>
    </location>
</feature>
<dbReference type="InterPro" id="IPR036390">
    <property type="entry name" value="WH_DNA-bd_sf"/>
</dbReference>
<dbReference type="PANTHER" id="PTHR10763">
    <property type="entry name" value="CELL DIVISION CONTROL PROTEIN 6-RELATED"/>
    <property type="match status" value="1"/>
</dbReference>
<accession>A0A521ABS9</accession>
<evidence type="ECO:0000256" key="4">
    <source>
        <dbReference type="ARBA" id="ARBA00022840"/>
    </source>
</evidence>
<dbReference type="InterPro" id="IPR014277">
    <property type="entry name" value="Orc1/Cdc6_arc"/>
</dbReference>
<evidence type="ECO:0000313" key="9">
    <source>
        <dbReference type="EMBL" id="SMO32232.1"/>
    </source>
</evidence>
<dbReference type="InterPro" id="IPR003593">
    <property type="entry name" value="AAA+_ATPase"/>
</dbReference>
<dbReference type="AlphaFoldDB" id="A0A521ABS9"/>
<feature type="binding site" evidence="5">
    <location>
        <position position="408"/>
    </location>
    <ligand>
        <name>ATP</name>
        <dbReference type="ChEBI" id="CHEBI:30616"/>
    </ligand>
</feature>
<dbReference type="FunFam" id="1.10.8.60:FF:000073">
    <property type="entry name" value="ORC1-type DNA replication protein"/>
    <property type="match status" value="1"/>
</dbReference>
<dbReference type="SMART" id="SM00382">
    <property type="entry name" value="AAA"/>
    <property type="match status" value="1"/>
</dbReference>
<dbReference type="InterPro" id="IPR050311">
    <property type="entry name" value="ORC1/CDC6"/>
</dbReference>
<dbReference type="Pfam" id="PF22703">
    <property type="entry name" value="Cdc6_lid"/>
    <property type="match status" value="1"/>
</dbReference>
<dbReference type="HAMAP" id="MF_01407">
    <property type="entry name" value="ORC1_type_DNA_replic_protein"/>
    <property type="match status" value="1"/>
</dbReference>
<sequence>MDEGEHTPGSDGDTTPSDSDESDGDESDGDESDDSADSAGSPSPSPSPSSSPDRTEQSAPNRTKPHSDVRDGSSSEFALDDDDADVNSVPSNDADGPSGAGSETSGIGNGGRDRSSPDVDFDGVVLDNDDDDNQGLFDDLLSGEPIFENKEVLRPSYTPHELPHRNDQINRMATILVSALRGETPSNILIYGKTGTGKTASAKFVSQELESTSQKYDVPCEVEYINCEVTDTQYRVLAQLANTFIEENQGVIADRLARLEDLRADAEDVTTDATHDATDAMRDAAAALADTEFDSVNELDDRIETLEADAEEMEEVPMTGWPTDRVYSTFFEAVDYHERVVVIMLDEIDKLVEKSGDDTLYNLSRMNSELDNSRISIMGISNDLKFTDFLDPRVKSSLGEEEIVFPPYDANQLRDILQHRADIAFKRDALTDDVIPLCAAFAAQEHGDARRALDLLRTAGELAERSQAEIVAEKHVRQAQDKIELDRVVEVVRTLPTQSKIVLFAVILLEKNGVHNINTGEVFNIYKRLCEEIDADVLTQRRVTDLISELDMLGIVNAVVVSKGRYGRTKEMGLSVPVEETEAVLLSDSRLGDIENAQPFVQARFDN</sequence>
<gene>
    <name evidence="9" type="ORF">SAMN06264867_10147</name>
</gene>
<comment type="function">
    <text evidence="5">Involved in regulation of DNA replication.</text>
</comment>
<reference evidence="9 10" key="1">
    <citation type="submission" date="2017-05" db="EMBL/GenBank/DDBJ databases">
        <authorList>
            <person name="Varghese N."/>
            <person name="Submissions S."/>
        </authorList>
    </citation>
    <scope>NUCLEOTIDE SEQUENCE [LARGE SCALE GENOMIC DNA]</scope>
    <source>
        <strain evidence="9 10">DSM 19504</strain>
    </source>
</reference>
<dbReference type="InterPro" id="IPR055237">
    <property type="entry name" value="Cdc6_lid"/>
</dbReference>
<keyword evidence="4 5" id="KW-0067">ATP-binding</keyword>
<dbReference type="SUPFAM" id="SSF52540">
    <property type="entry name" value="P-loop containing nucleoside triphosphate hydrolases"/>
    <property type="match status" value="1"/>
</dbReference>
<feature type="binding site" evidence="5">
    <location>
        <begin position="196"/>
        <end position="200"/>
    </location>
    <ligand>
        <name>ATP</name>
        <dbReference type="ChEBI" id="CHEBI:30616"/>
    </ligand>
</feature>
<dbReference type="FunFam" id="3.40.50.300:FF:001519">
    <property type="entry name" value="ORC1-type DNA replication protein"/>
    <property type="match status" value="1"/>
</dbReference>
<feature type="compositionally biased region" description="Acidic residues" evidence="6">
    <location>
        <begin position="18"/>
        <end position="36"/>
    </location>
</feature>
<organism evidence="9 10">
    <name type="scientific">Halorubrum cibi</name>
    <dbReference type="NCBI Taxonomy" id="413815"/>
    <lineage>
        <taxon>Archaea</taxon>
        <taxon>Methanobacteriati</taxon>
        <taxon>Methanobacteriota</taxon>
        <taxon>Stenosarchaea group</taxon>
        <taxon>Halobacteria</taxon>
        <taxon>Halobacteriales</taxon>
        <taxon>Haloferacaceae</taxon>
        <taxon>Halorubrum</taxon>
    </lineage>
</organism>
<dbReference type="GO" id="GO:0005524">
    <property type="term" value="F:ATP binding"/>
    <property type="evidence" value="ECO:0007669"/>
    <property type="project" value="UniProtKB-UniRule"/>
</dbReference>
<evidence type="ECO:0000259" key="7">
    <source>
        <dbReference type="SMART" id="SM00382"/>
    </source>
</evidence>
<name>A0A521ABS9_9EURY</name>
<dbReference type="Pfam" id="PF09079">
    <property type="entry name" value="WHD_Cdc6"/>
    <property type="match status" value="1"/>
</dbReference>
<dbReference type="GO" id="GO:0006260">
    <property type="term" value="P:DNA replication"/>
    <property type="evidence" value="ECO:0007669"/>
    <property type="project" value="UniProtKB-UniRule"/>
</dbReference>
<comment type="similarity">
    <text evidence="1 5">Belongs to the CDC6/cdc18 family.</text>
</comment>
<keyword evidence="2 5" id="KW-0235">DNA replication</keyword>
<dbReference type="OrthoDB" id="195574at2157"/>
<evidence type="ECO:0000259" key="8">
    <source>
        <dbReference type="SMART" id="SM01074"/>
    </source>
</evidence>
<evidence type="ECO:0000256" key="3">
    <source>
        <dbReference type="ARBA" id="ARBA00022741"/>
    </source>
</evidence>
<evidence type="ECO:0000256" key="2">
    <source>
        <dbReference type="ARBA" id="ARBA00022705"/>
    </source>
</evidence>
<dbReference type="EMBL" id="FXTD01000001">
    <property type="protein sequence ID" value="SMO32232.1"/>
    <property type="molecule type" value="Genomic_DNA"/>
</dbReference>
<dbReference type="SMART" id="SM01074">
    <property type="entry name" value="Cdc6_C"/>
    <property type="match status" value="1"/>
</dbReference>
<dbReference type="Gene3D" id="3.40.50.300">
    <property type="entry name" value="P-loop containing nucleotide triphosphate hydrolases"/>
    <property type="match status" value="1"/>
</dbReference>
<dbReference type="Pfam" id="PF13191">
    <property type="entry name" value="AAA_16"/>
    <property type="match status" value="1"/>
</dbReference>
<dbReference type="NCBIfam" id="TIGR02928">
    <property type="entry name" value="orc1/cdc6 family replication initiation protein"/>
    <property type="match status" value="1"/>
</dbReference>
<evidence type="ECO:0000313" key="10">
    <source>
        <dbReference type="Proteomes" id="UP000319712"/>
    </source>
</evidence>
<dbReference type="Gene3D" id="1.10.10.10">
    <property type="entry name" value="Winged helix-like DNA-binding domain superfamily/Winged helix DNA-binding domain"/>
    <property type="match status" value="1"/>
</dbReference>
<evidence type="ECO:0000256" key="6">
    <source>
        <dbReference type="SAM" id="MobiDB-lite"/>
    </source>
</evidence>
<dbReference type="InterPro" id="IPR015163">
    <property type="entry name" value="Cdc6_C"/>
</dbReference>
<evidence type="ECO:0000256" key="1">
    <source>
        <dbReference type="ARBA" id="ARBA00006184"/>
    </source>
</evidence>